<feature type="domain" description="Secretin/TonB short N-terminal" evidence="13">
    <location>
        <begin position="46"/>
        <end position="97"/>
    </location>
</feature>
<keyword evidence="2 10" id="KW-0813">Transport</keyword>
<dbReference type="SUPFAM" id="SSF49464">
    <property type="entry name" value="Carboxypeptidase regulatory domain-like"/>
    <property type="match status" value="1"/>
</dbReference>
<dbReference type="Gene3D" id="2.170.130.10">
    <property type="entry name" value="TonB-dependent receptor, plug domain"/>
    <property type="match status" value="1"/>
</dbReference>
<sequence>MKLIAMSILVLCTCTFANVNAQKVSLAVKNASFKDVAMRIQKQTGYSFIINSRLLKSARPVNLQVDQVELKTALQELFKNQPFDYDTDGKVITLVERKKKVSSVSVQPTVVDDVIEQEYVLSGAVVSAVDGKPIAGVSVSIADEKGRASTKGDGSFTIEVKAKKGKILFSHLGYNAQSLNYTAGVSFNVQLIPMDNRLDETVVIGYGTTTRRFSTGSVTKVTSKDIQNQPISNPMLALQGLVPGLEVTPSSGISGAGVDLKVRGISSLTQGSEPLVLLNGNPIATNGQNIAELSNATKSGLSLFNAINPADIESIEVLKDADATAIYGSRGANGVILITTKKAFAEKGQLNFSSNIGVSRAGNIIPLLDTKGYLAMRREAFANSGVALTEANAPDLLLADTTRYTDFSKYLVGTNNLTQDYNLGYVAGGELTSFRLNGNLRREAFQFDRSKSSDRYNIGFNVNHRSADRRFTLDMAGNFAQNSSNLTVYDPASYLYLMPHLQLRNDDGSLNWKIGPYSFSSLGFTNPLAQLENSFSGKFKNLFANIGLQYQLYPDLNLKITGGYSFGNNNEKARYPSTGIDPSTSNLPFANFSNGSRYSWIVEPQLAYNKQIGLHNLSFLLGSSIQQDGSENTLLAGTNYSDDNLLGTIAAAGKVLPSYTQSRYKYAALFARLGYRYNARYLINIAARRDGSSRFGPGKQFANFYSIGAGWIFSEEKWMKAHSAWLSYGKLRGSYGITGNDQIGNYKFLDTWASNALLYNGVVGMDPSMLYNPDYAWEANKKLELAMDMGFWKDRILLSFAYYRNLSDNQLIAYSLPFQAGFSSVNQNLDAEIENKGLEITLDANLIQGRHFGWSTKFNISRSRNKLLSFPGLENSSYANKYVIGHSIRTQKFYRYTGINAQTGLYEIEDNNGDGKYTIQDRTVLVDYSPDFFGGWNNTFSYKRLRMGFLVDFKKQRGNNAQAANPNAPGLGLVNHATLVMDRWRQEGDVADYQRFIASRTDKGYSAFQNFLNSNGKVTDASFIKLRNIYLSYNPDVAALKSITALELFCQIQNLWTYSRYKGGDPEIQNYLTTPPMRIMMFGLKISL</sequence>
<dbReference type="InterPro" id="IPR011662">
    <property type="entry name" value="Secretin/TonB_short_N"/>
</dbReference>
<dbReference type="Pfam" id="PF00593">
    <property type="entry name" value="TonB_dep_Rec_b-barrel"/>
    <property type="match status" value="1"/>
</dbReference>
<evidence type="ECO:0000256" key="5">
    <source>
        <dbReference type="ARBA" id="ARBA00022692"/>
    </source>
</evidence>
<dbReference type="SMART" id="SM00965">
    <property type="entry name" value="STN"/>
    <property type="match status" value="1"/>
</dbReference>
<name>A0A4R6WGG6_9SPHI</name>
<dbReference type="InterPro" id="IPR037066">
    <property type="entry name" value="Plug_dom_sf"/>
</dbReference>
<keyword evidence="8 10" id="KW-0472">Membrane</keyword>
<dbReference type="InterPro" id="IPR023997">
    <property type="entry name" value="TonB-dep_OMP_SusC/RagA_CS"/>
</dbReference>
<reference evidence="14 15" key="1">
    <citation type="submission" date="2019-03" db="EMBL/GenBank/DDBJ databases">
        <title>Genomic Encyclopedia of Archaeal and Bacterial Type Strains, Phase II (KMG-II): from individual species to whole genera.</title>
        <authorList>
            <person name="Goeker M."/>
        </authorList>
    </citation>
    <scope>NUCLEOTIDE SEQUENCE [LARGE SCALE GENOMIC DNA]</scope>
    <source>
        <strain evidence="14 15">DSM 28353</strain>
    </source>
</reference>
<dbReference type="InterPro" id="IPR000531">
    <property type="entry name" value="Beta-barrel_TonB"/>
</dbReference>
<feature type="chain" id="PRO_5020400596" evidence="12">
    <location>
        <begin position="22"/>
        <end position="1088"/>
    </location>
</feature>
<evidence type="ECO:0000313" key="14">
    <source>
        <dbReference type="EMBL" id="TDQ79250.1"/>
    </source>
</evidence>
<comment type="subcellular location">
    <subcellularLocation>
        <location evidence="1 10">Cell outer membrane</location>
        <topology evidence="1 10">Multi-pass membrane protein</topology>
    </subcellularLocation>
</comment>
<dbReference type="Gene3D" id="2.60.40.1120">
    <property type="entry name" value="Carboxypeptidase-like, regulatory domain"/>
    <property type="match status" value="1"/>
</dbReference>
<dbReference type="SUPFAM" id="SSF56935">
    <property type="entry name" value="Porins"/>
    <property type="match status" value="1"/>
</dbReference>
<evidence type="ECO:0000259" key="13">
    <source>
        <dbReference type="SMART" id="SM00965"/>
    </source>
</evidence>
<dbReference type="InterPro" id="IPR008969">
    <property type="entry name" value="CarboxyPept-like_regulatory"/>
</dbReference>
<evidence type="ECO:0000256" key="12">
    <source>
        <dbReference type="SAM" id="SignalP"/>
    </source>
</evidence>
<evidence type="ECO:0000256" key="11">
    <source>
        <dbReference type="RuleBase" id="RU003357"/>
    </source>
</evidence>
<evidence type="ECO:0000256" key="4">
    <source>
        <dbReference type="ARBA" id="ARBA00022496"/>
    </source>
</evidence>
<dbReference type="InterPro" id="IPR012910">
    <property type="entry name" value="Plug_dom"/>
</dbReference>
<dbReference type="GO" id="GO:0009279">
    <property type="term" value="C:cell outer membrane"/>
    <property type="evidence" value="ECO:0007669"/>
    <property type="project" value="UniProtKB-SubCell"/>
</dbReference>
<evidence type="ECO:0000256" key="6">
    <source>
        <dbReference type="ARBA" id="ARBA00023004"/>
    </source>
</evidence>
<dbReference type="Pfam" id="PF13715">
    <property type="entry name" value="CarbopepD_reg_2"/>
    <property type="match status" value="1"/>
</dbReference>
<keyword evidence="4" id="KW-0410">Iron transport</keyword>
<keyword evidence="4" id="KW-0406">Ion transport</keyword>
<accession>A0A4R6WGG6</accession>
<dbReference type="EMBL" id="SNYV01000011">
    <property type="protein sequence ID" value="TDQ79250.1"/>
    <property type="molecule type" value="Genomic_DNA"/>
</dbReference>
<keyword evidence="15" id="KW-1185">Reference proteome</keyword>
<evidence type="ECO:0000256" key="3">
    <source>
        <dbReference type="ARBA" id="ARBA00022452"/>
    </source>
</evidence>
<keyword evidence="5 10" id="KW-0812">Transmembrane</keyword>
<dbReference type="AlphaFoldDB" id="A0A4R6WGG6"/>
<gene>
    <name evidence="14" type="ORF">CLV99_0683</name>
</gene>
<evidence type="ECO:0000313" key="15">
    <source>
        <dbReference type="Proteomes" id="UP000295292"/>
    </source>
</evidence>
<dbReference type="InterPro" id="IPR036942">
    <property type="entry name" value="Beta-barrel_TonB_sf"/>
</dbReference>
<dbReference type="NCBIfam" id="TIGR04057">
    <property type="entry name" value="SusC_RagA_signa"/>
    <property type="match status" value="1"/>
</dbReference>
<evidence type="ECO:0000256" key="10">
    <source>
        <dbReference type="PROSITE-ProRule" id="PRU01360"/>
    </source>
</evidence>
<keyword evidence="7 11" id="KW-0798">TonB box</keyword>
<comment type="similarity">
    <text evidence="10 11">Belongs to the TonB-dependent receptor family.</text>
</comment>
<proteinExistence type="inferred from homology"/>
<dbReference type="InterPro" id="IPR039426">
    <property type="entry name" value="TonB-dep_rcpt-like"/>
</dbReference>
<evidence type="ECO:0000256" key="2">
    <source>
        <dbReference type="ARBA" id="ARBA00022448"/>
    </source>
</evidence>
<protein>
    <submittedName>
        <fullName evidence="14">TonB-linked SusC/RagA family outer membrane protein</fullName>
    </submittedName>
</protein>
<dbReference type="GO" id="GO:0006826">
    <property type="term" value="P:iron ion transport"/>
    <property type="evidence" value="ECO:0007669"/>
    <property type="project" value="UniProtKB-KW"/>
</dbReference>
<keyword evidence="3 10" id="KW-1134">Transmembrane beta strand</keyword>
<evidence type="ECO:0000256" key="7">
    <source>
        <dbReference type="ARBA" id="ARBA00023077"/>
    </source>
</evidence>
<keyword evidence="6" id="KW-0408">Iron</keyword>
<comment type="caution">
    <text evidence="14">The sequence shown here is derived from an EMBL/GenBank/DDBJ whole genome shotgun (WGS) entry which is preliminary data.</text>
</comment>
<dbReference type="RefSeq" id="WP_162850000.1">
    <property type="nucleotide sequence ID" value="NZ_SNYV01000011.1"/>
</dbReference>
<keyword evidence="9 10" id="KW-0998">Cell outer membrane</keyword>
<dbReference type="Proteomes" id="UP000295292">
    <property type="component" value="Unassembled WGS sequence"/>
</dbReference>
<keyword evidence="12" id="KW-0732">Signal</keyword>
<dbReference type="Gene3D" id="2.40.170.20">
    <property type="entry name" value="TonB-dependent receptor, beta-barrel domain"/>
    <property type="match status" value="1"/>
</dbReference>
<evidence type="ECO:0000256" key="9">
    <source>
        <dbReference type="ARBA" id="ARBA00023237"/>
    </source>
</evidence>
<evidence type="ECO:0000256" key="8">
    <source>
        <dbReference type="ARBA" id="ARBA00023136"/>
    </source>
</evidence>
<organism evidence="14 15">
    <name type="scientific">Sphingobacterium yanglingense</name>
    <dbReference type="NCBI Taxonomy" id="1437280"/>
    <lineage>
        <taxon>Bacteria</taxon>
        <taxon>Pseudomonadati</taxon>
        <taxon>Bacteroidota</taxon>
        <taxon>Sphingobacteriia</taxon>
        <taxon>Sphingobacteriales</taxon>
        <taxon>Sphingobacteriaceae</taxon>
        <taxon>Sphingobacterium</taxon>
    </lineage>
</organism>
<dbReference type="Pfam" id="PF07715">
    <property type="entry name" value="Plug"/>
    <property type="match status" value="1"/>
</dbReference>
<dbReference type="NCBIfam" id="TIGR04056">
    <property type="entry name" value="OMP_RagA_SusC"/>
    <property type="match status" value="1"/>
</dbReference>
<evidence type="ECO:0000256" key="1">
    <source>
        <dbReference type="ARBA" id="ARBA00004571"/>
    </source>
</evidence>
<feature type="signal peptide" evidence="12">
    <location>
        <begin position="1"/>
        <end position="21"/>
    </location>
</feature>
<dbReference type="PROSITE" id="PS52016">
    <property type="entry name" value="TONB_DEPENDENT_REC_3"/>
    <property type="match status" value="1"/>
</dbReference>
<dbReference type="InterPro" id="IPR023996">
    <property type="entry name" value="TonB-dep_OMP_SusC/RagA"/>
</dbReference>